<accession>A0ABP6Z8G1</accession>
<evidence type="ECO:0000256" key="1">
    <source>
        <dbReference type="SAM" id="MobiDB-lite"/>
    </source>
</evidence>
<evidence type="ECO:0000313" key="3">
    <source>
        <dbReference type="Proteomes" id="UP001501074"/>
    </source>
</evidence>
<organism evidence="2 3">
    <name type="scientific">Kineosporia mesophila</name>
    <dbReference type="NCBI Taxonomy" id="566012"/>
    <lineage>
        <taxon>Bacteria</taxon>
        <taxon>Bacillati</taxon>
        <taxon>Actinomycetota</taxon>
        <taxon>Actinomycetes</taxon>
        <taxon>Kineosporiales</taxon>
        <taxon>Kineosporiaceae</taxon>
        <taxon>Kineosporia</taxon>
    </lineage>
</organism>
<comment type="caution">
    <text evidence="2">The sequence shown here is derived from an EMBL/GenBank/DDBJ whole genome shotgun (WGS) entry which is preliminary data.</text>
</comment>
<dbReference type="Proteomes" id="UP001501074">
    <property type="component" value="Unassembled WGS sequence"/>
</dbReference>
<gene>
    <name evidence="2" type="ORF">GCM10022223_10560</name>
</gene>
<proteinExistence type="predicted"/>
<evidence type="ECO:0000313" key="2">
    <source>
        <dbReference type="EMBL" id="GAA3597269.1"/>
    </source>
</evidence>
<sequence length="63" mass="6896">MSFRIDRDEMQLRFGDFGGTFNGAVARDRFAGDRGAARAAGQGEEADGGQEFSWVHQGLTDQE</sequence>
<reference evidence="3" key="1">
    <citation type="journal article" date="2019" name="Int. J. Syst. Evol. Microbiol.">
        <title>The Global Catalogue of Microorganisms (GCM) 10K type strain sequencing project: providing services to taxonomists for standard genome sequencing and annotation.</title>
        <authorList>
            <consortium name="The Broad Institute Genomics Platform"/>
            <consortium name="The Broad Institute Genome Sequencing Center for Infectious Disease"/>
            <person name="Wu L."/>
            <person name="Ma J."/>
        </authorList>
    </citation>
    <scope>NUCLEOTIDE SEQUENCE [LARGE SCALE GENOMIC DNA]</scope>
    <source>
        <strain evidence="3">JCM 16902</strain>
    </source>
</reference>
<keyword evidence="3" id="KW-1185">Reference proteome</keyword>
<dbReference type="RefSeq" id="WP_231485774.1">
    <property type="nucleotide sequence ID" value="NZ_JAJOMA010000015.1"/>
</dbReference>
<feature type="region of interest" description="Disordered" evidence="1">
    <location>
        <begin position="36"/>
        <end position="63"/>
    </location>
</feature>
<dbReference type="EMBL" id="BAAAZO010000002">
    <property type="protein sequence ID" value="GAA3597269.1"/>
    <property type="molecule type" value="Genomic_DNA"/>
</dbReference>
<name>A0ABP6Z8G1_9ACTN</name>
<protein>
    <submittedName>
        <fullName evidence="2">Uncharacterized protein</fullName>
    </submittedName>
</protein>